<evidence type="ECO:0008006" key="3">
    <source>
        <dbReference type="Google" id="ProtNLM"/>
    </source>
</evidence>
<evidence type="ECO:0000313" key="1">
    <source>
        <dbReference type="EMBL" id="GIJ50713.1"/>
    </source>
</evidence>
<evidence type="ECO:0000313" key="2">
    <source>
        <dbReference type="Proteomes" id="UP000619260"/>
    </source>
</evidence>
<protein>
    <recommendedName>
        <fullName evidence="3">Activator of Hsp90 ATPase 1 family protein</fullName>
    </recommendedName>
</protein>
<reference evidence="1" key="1">
    <citation type="submission" date="2021-01" db="EMBL/GenBank/DDBJ databases">
        <title>Whole genome shotgun sequence of Virgisporangium aliadipatigenens NBRC 105644.</title>
        <authorList>
            <person name="Komaki H."/>
            <person name="Tamura T."/>
        </authorList>
    </citation>
    <scope>NUCLEOTIDE SEQUENCE</scope>
    <source>
        <strain evidence="1">NBRC 105644</strain>
    </source>
</reference>
<accession>A0A8J4DV28</accession>
<dbReference type="EMBL" id="BOPF01000038">
    <property type="protein sequence ID" value="GIJ50713.1"/>
    <property type="molecule type" value="Genomic_DNA"/>
</dbReference>
<keyword evidence="2" id="KW-1185">Reference proteome</keyword>
<comment type="caution">
    <text evidence="1">The sequence shown here is derived from an EMBL/GenBank/DDBJ whole genome shotgun (WGS) entry which is preliminary data.</text>
</comment>
<sequence length="146" mass="15908">MAASLVHMAVGQTKDVGWNIGVSKTLDHPLDRVWEFVVGPGLPLWLGEGVAFGPDAAPGDPYETADGTVGELRGFRPADRIRLTHLVRGADHETTVQVAMRAPAPGRTMLRFHEERMLDAAEREAQRVHWQAAMERVAAALDGHPS</sequence>
<name>A0A8J4DV28_9ACTN</name>
<dbReference type="SUPFAM" id="SSF55961">
    <property type="entry name" value="Bet v1-like"/>
    <property type="match status" value="1"/>
</dbReference>
<gene>
    <name evidence="1" type="ORF">Val02_75990</name>
</gene>
<dbReference type="Gene3D" id="3.30.530.20">
    <property type="match status" value="1"/>
</dbReference>
<dbReference type="AlphaFoldDB" id="A0A8J4DV28"/>
<organism evidence="1 2">
    <name type="scientific">Virgisporangium aliadipatigenens</name>
    <dbReference type="NCBI Taxonomy" id="741659"/>
    <lineage>
        <taxon>Bacteria</taxon>
        <taxon>Bacillati</taxon>
        <taxon>Actinomycetota</taxon>
        <taxon>Actinomycetes</taxon>
        <taxon>Micromonosporales</taxon>
        <taxon>Micromonosporaceae</taxon>
        <taxon>Virgisporangium</taxon>
    </lineage>
</organism>
<dbReference type="Proteomes" id="UP000619260">
    <property type="component" value="Unassembled WGS sequence"/>
</dbReference>
<dbReference type="InterPro" id="IPR023393">
    <property type="entry name" value="START-like_dom_sf"/>
</dbReference>
<proteinExistence type="predicted"/>